<keyword evidence="3" id="KW-1185">Reference proteome</keyword>
<sequence>MFLLQSTLLLGALGLLLSVSPITASPISSAVAPSSINLTPSDHDELLSLAARGEASRGPVPKTNSDVGFDMLYALLTKGLGAKLTQGTITKMLLNEPVIETPAMARYVVEARLAVERGDQKAAFQAMRKWSAEVDKELGLSK</sequence>
<name>A0A9P8SH46_9HYPO</name>
<dbReference type="EMBL" id="JAIZPD010000005">
    <property type="protein sequence ID" value="KAH0962718.1"/>
    <property type="molecule type" value="Genomic_DNA"/>
</dbReference>
<keyword evidence="1" id="KW-0732">Signal</keyword>
<gene>
    <name evidence="2" type="ORF">HRG_05228</name>
</gene>
<evidence type="ECO:0000313" key="2">
    <source>
        <dbReference type="EMBL" id="KAH0962718.1"/>
    </source>
</evidence>
<proteinExistence type="predicted"/>
<dbReference type="RefSeq" id="XP_044720231.1">
    <property type="nucleotide sequence ID" value="XM_044863699.1"/>
</dbReference>
<organism evidence="2 3">
    <name type="scientific">Hirsutella rhossiliensis</name>
    <dbReference type="NCBI Taxonomy" id="111463"/>
    <lineage>
        <taxon>Eukaryota</taxon>
        <taxon>Fungi</taxon>
        <taxon>Dikarya</taxon>
        <taxon>Ascomycota</taxon>
        <taxon>Pezizomycotina</taxon>
        <taxon>Sordariomycetes</taxon>
        <taxon>Hypocreomycetidae</taxon>
        <taxon>Hypocreales</taxon>
        <taxon>Ophiocordycipitaceae</taxon>
        <taxon>Hirsutella</taxon>
    </lineage>
</organism>
<evidence type="ECO:0000313" key="3">
    <source>
        <dbReference type="Proteomes" id="UP000824596"/>
    </source>
</evidence>
<reference evidence="2" key="1">
    <citation type="submission" date="2021-09" db="EMBL/GenBank/DDBJ databases">
        <title>A high-quality genome of the endoparasitic fungus Hirsutella rhossiliensis with a comparison of Hirsutella genomes reveals transposable elements contributing to genome size variation.</title>
        <authorList>
            <person name="Lin R."/>
            <person name="Jiao Y."/>
            <person name="Sun X."/>
            <person name="Ling J."/>
            <person name="Xie B."/>
            <person name="Cheng X."/>
        </authorList>
    </citation>
    <scope>NUCLEOTIDE SEQUENCE</scope>
    <source>
        <strain evidence="2">HR02</strain>
    </source>
</reference>
<dbReference type="Proteomes" id="UP000824596">
    <property type="component" value="Unassembled WGS sequence"/>
</dbReference>
<dbReference type="AlphaFoldDB" id="A0A9P8SH46"/>
<feature type="chain" id="PRO_5040244497" evidence="1">
    <location>
        <begin position="25"/>
        <end position="142"/>
    </location>
</feature>
<feature type="signal peptide" evidence="1">
    <location>
        <begin position="1"/>
        <end position="24"/>
    </location>
</feature>
<evidence type="ECO:0000256" key="1">
    <source>
        <dbReference type="SAM" id="SignalP"/>
    </source>
</evidence>
<comment type="caution">
    <text evidence="2">The sequence shown here is derived from an EMBL/GenBank/DDBJ whole genome shotgun (WGS) entry which is preliminary data.</text>
</comment>
<accession>A0A9P8SH46</accession>
<protein>
    <submittedName>
        <fullName evidence="2">Uncharacterized protein</fullName>
    </submittedName>
</protein>
<dbReference type="GeneID" id="68354357"/>